<protein>
    <recommendedName>
        <fullName evidence="7">Secretion system C-terminal sorting domain-containing protein</fullName>
    </recommendedName>
</protein>
<proteinExistence type="predicted"/>
<keyword evidence="6" id="KW-1185">Reference proteome</keyword>
<dbReference type="NCBIfam" id="TIGR04183">
    <property type="entry name" value="Por_Secre_tail"/>
    <property type="match status" value="1"/>
</dbReference>
<feature type="chain" id="PRO_5040481313" description="Secretion system C-terminal sorting domain-containing protein" evidence="2">
    <location>
        <begin position="20"/>
        <end position="275"/>
    </location>
</feature>
<name>A0A9N8QR62_9FLAO</name>
<organism evidence="5 6">
    <name type="scientific">Chryseobacterium aquaeductus</name>
    <dbReference type="NCBI Taxonomy" id="2675056"/>
    <lineage>
        <taxon>Bacteria</taxon>
        <taxon>Pseudomonadati</taxon>
        <taxon>Bacteroidota</taxon>
        <taxon>Flavobacteriia</taxon>
        <taxon>Flavobacteriales</taxon>
        <taxon>Weeksellaceae</taxon>
        <taxon>Chryseobacterium group</taxon>
        <taxon>Chryseobacterium</taxon>
    </lineage>
</organism>
<dbReference type="RefSeq" id="WP_162088691.1">
    <property type="nucleotide sequence ID" value="NZ_CAJIMS010000001.1"/>
</dbReference>
<evidence type="ECO:0000256" key="1">
    <source>
        <dbReference type="ARBA" id="ARBA00022729"/>
    </source>
</evidence>
<dbReference type="AlphaFoldDB" id="A0A9N8QR62"/>
<dbReference type="Proteomes" id="UP000662618">
    <property type="component" value="Unassembled WGS sequence"/>
</dbReference>
<reference evidence="5" key="1">
    <citation type="submission" date="2020-12" db="EMBL/GenBank/DDBJ databases">
        <authorList>
            <person name="Rodrigo-Torres L."/>
            <person name="Arahal R. D."/>
            <person name="Lucena T."/>
        </authorList>
    </citation>
    <scope>NUCLEOTIDE SEQUENCE</scope>
    <source>
        <strain evidence="5">CECT 9390</strain>
    </source>
</reference>
<dbReference type="EMBL" id="CAJIMS010000001">
    <property type="protein sequence ID" value="CAD7811815.1"/>
    <property type="molecule type" value="Genomic_DNA"/>
</dbReference>
<sequence length="275" mass="29863">MFRKLSILVAVAVAGVANSQITTPSPYCASSYFANYNMFQNISIAGTTLSFGAAGSFGASNTYKYYNTTTFADLTKAGNNTITVTPYSAPDFEPIYFALWIDYNQNNTFETSEIVMQNNNTINAALPTLGAAASPITKTFTIPSTALTGVTRARLKRMDGTFPYSASYSMSACSGGGSYGCTYDFNVNIINSLSVSETKTKEIVTIFPNPARDLITIGHQKNMIAAEIFTMDGRLMKKYTGTDKLDVSFLQNGEYMLKVYDKYGAAVSQKVLIAK</sequence>
<feature type="domain" description="GEVED" evidence="4">
    <location>
        <begin position="96"/>
        <end position="188"/>
    </location>
</feature>
<evidence type="ECO:0000256" key="2">
    <source>
        <dbReference type="SAM" id="SignalP"/>
    </source>
</evidence>
<dbReference type="InterPro" id="IPR045474">
    <property type="entry name" value="GEVED"/>
</dbReference>
<dbReference type="Pfam" id="PF18962">
    <property type="entry name" value="Por_Secre_tail"/>
    <property type="match status" value="1"/>
</dbReference>
<comment type="caution">
    <text evidence="5">The sequence shown here is derived from an EMBL/GenBank/DDBJ whole genome shotgun (WGS) entry which is preliminary data.</text>
</comment>
<dbReference type="InterPro" id="IPR026444">
    <property type="entry name" value="Secre_tail"/>
</dbReference>
<accession>A0A9N8QR62</accession>
<dbReference type="Pfam" id="PF20009">
    <property type="entry name" value="GEVED"/>
    <property type="match status" value="1"/>
</dbReference>
<feature type="signal peptide" evidence="2">
    <location>
        <begin position="1"/>
        <end position="19"/>
    </location>
</feature>
<feature type="domain" description="Secretion system C-terminal sorting" evidence="3">
    <location>
        <begin position="206"/>
        <end position="273"/>
    </location>
</feature>
<evidence type="ECO:0000259" key="4">
    <source>
        <dbReference type="Pfam" id="PF20009"/>
    </source>
</evidence>
<keyword evidence="1 2" id="KW-0732">Signal</keyword>
<evidence type="ECO:0008006" key="7">
    <source>
        <dbReference type="Google" id="ProtNLM"/>
    </source>
</evidence>
<evidence type="ECO:0000259" key="3">
    <source>
        <dbReference type="Pfam" id="PF18962"/>
    </source>
</evidence>
<evidence type="ECO:0000313" key="6">
    <source>
        <dbReference type="Proteomes" id="UP000662618"/>
    </source>
</evidence>
<evidence type="ECO:0000313" key="5">
    <source>
        <dbReference type="EMBL" id="CAD7811815.1"/>
    </source>
</evidence>
<gene>
    <name evidence="5" type="ORF">CHRY9390_02420</name>
</gene>